<gene>
    <name evidence="1" type="ORF">FEV51_11735</name>
</gene>
<name>A0A5S3P098_9SPHN</name>
<dbReference type="EMBL" id="VCAO01000009">
    <property type="protein sequence ID" value="TMM46107.1"/>
    <property type="molecule type" value="Genomic_DNA"/>
</dbReference>
<accession>A0A5S3P098</accession>
<dbReference type="AlphaFoldDB" id="A0A5S3P098"/>
<reference evidence="1 2" key="1">
    <citation type="submission" date="2019-05" db="EMBL/GenBank/DDBJ databases">
        <title>Erythrobacter marisflavi sp. nov., isolated from isolated from water of an estuary environment.</title>
        <authorList>
            <person name="Yoon J.-H."/>
        </authorList>
    </citation>
    <scope>NUCLEOTIDE SEQUENCE [LARGE SCALE GENOMIC DNA]</scope>
    <source>
        <strain evidence="1 2">KEM-5</strain>
    </source>
</reference>
<organism evidence="1 2">
    <name type="scientific">Qipengyuania marisflavi</name>
    <dbReference type="NCBI Taxonomy" id="2486356"/>
    <lineage>
        <taxon>Bacteria</taxon>
        <taxon>Pseudomonadati</taxon>
        <taxon>Pseudomonadota</taxon>
        <taxon>Alphaproteobacteria</taxon>
        <taxon>Sphingomonadales</taxon>
        <taxon>Erythrobacteraceae</taxon>
        <taxon>Qipengyuania</taxon>
    </lineage>
</organism>
<sequence>MRFQLFKCQINRANRLVTGFIVAPEEQRASEIVIANEFNLNEENQGFTLKRVDEVLPPNQRNGLDALLEAAPAGLASYCEPIGWIAHAIPAPKLHLYRIEELEGDTHFVIAPTGDVVVAVYCD</sequence>
<keyword evidence="2" id="KW-1185">Reference proteome</keyword>
<dbReference type="OrthoDB" id="7428756at2"/>
<evidence type="ECO:0000313" key="2">
    <source>
        <dbReference type="Proteomes" id="UP000309668"/>
    </source>
</evidence>
<proteinExistence type="predicted"/>
<protein>
    <submittedName>
        <fullName evidence="1">Uncharacterized protein</fullName>
    </submittedName>
</protein>
<dbReference type="Proteomes" id="UP000309668">
    <property type="component" value="Unassembled WGS sequence"/>
</dbReference>
<evidence type="ECO:0000313" key="1">
    <source>
        <dbReference type="EMBL" id="TMM46107.1"/>
    </source>
</evidence>
<comment type="caution">
    <text evidence="1">The sequence shown here is derived from an EMBL/GenBank/DDBJ whole genome shotgun (WGS) entry which is preliminary data.</text>
</comment>
<dbReference type="RefSeq" id="WP_138619166.1">
    <property type="nucleotide sequence ID" value="NZ_VCAO01000009.1"/>
</dbReference>